<keyword evidence="2" id="KW-0732">Signal</keyword>
<evidence type="ECO:0000259" key="3">
    <source>
        <dbReference type="PROSITE" id="PS50011"/>
    </source>
</evidence>
<gene>
    <name evidence="4" type="ORF">FNV43_RR26021</name>
</gene>
<keyword evidence="5" id="KW-1185">Reference proteome</keyword>
<organism evidence="4 5">
    <name type="scientific">Rhamnella rubrinervis</name>
    <dbReference type="NCBI Taxonomy" id="2594499"/>
    <lineage>
        <taxon>Eukaryota</taxon>
        <taxon>Viridiplantae</taxon>
        <taxon>Streptophyta</taxon>
        <taxon>Embryophyta</taxon>
        <taxon>Tracheophyta</taxon>
        <taxon>Spermatophyta</taxon>
        <taxon>Magnoliopsida</taxon>
        <taxon>eudicotyledons</taxon>
        <taxon>Gunneridae</taxon>
        <taxon>Pentapetalae</taxon>
        <taxon>rosids</taxon>
        <taxon>fabids</taxon>
        <taxon>Rosales</taxon>
        <taxon>Rhamnaceae</taxon>
        <taxon>rhamnoid group</taxon>
        <taxon>Rhamneae</taxon>
        <taxon>Rhamnella</taxon>
    </lineage>
</organism>
<dbReference type="InterPro" id="IPR008271">
    <property type="entry name" value="Ser/Thr_kinase_AS"/>
</dbReference>
<sequence length="518" mass="57360">MKCKEPFLTVFFVCLATISFVLSQSDSATSCVLDIDPSSSGNNSNCEAGSWGGFVNYCCGEAFDDYLYALARRANQTQKLFLNSTEQKNCLLIMKSAEEDVLGCGIEKLTSGASSCSDYTIIDVVNNLGNTLKKFDEDCNLLGSAGRSEQACSACLKRWKEIVRSSNNGMDLSKAEAEVCSFAVLVTMTSSRIGIWNLAGGLAGSTVIILVITWFLCKKRIKERLSAGGEIRDVPNDSQSEETSCLKIPMKEVYSATDNFNASNFIGQGVAGKVYKGKLSNGEHVAVKHIIKDGYVDTFIREVRSLSHVRHPNLVALLGYCEDKEECFLVYELCHNGNLSEWLFEGCIVHRDIKPTNILINAKFQAKLSDFGLSKVMDLGQSYVSSEVRGTFGYVDPEYRKNHRVNASGDVYSFGMVLLQLLSGRRVINLNLNTPMPLTKMARLLTAGGNIEEFADPKLNSKYSMEAFNHVFKLALSCTGPKQQRPSMEQVVLELEKALEISMQFSSLRIERKKTFLY</sequence>
<feature type="transmembrane region" description="Helical" evidence="1">
    <location>
        <begin position="195"/>
        <end position="217"/>
    </location>
</feature>
<dbReference type="Pfam" id="PF00069">
    <property type="entry name" value="Pkinase"/>
    <property type="match status" value="1"/>
</dbReference>
<reference evidence="4" key="1">
    <citation type="submission" date="2020-03" db="EMBL/GenBank/DDBJ databases">
        <title>A high-quality chromosome-level genome assembly of a woody plant with both climbing and erect habits, Rhamnella rubrinervis.</title>
        <authorList>
            <person name="Lu Z."/>
            <person name="Yang Y."/>
            <person name="Zhu X."/>
            <person name="Sun Y."/>
        </authorList>
    </citation>
    <scope>NUCLEOTIDE SEQUENCE</scope>
    <source>
        <strain evidence="4">BYM</strain>
        <tissue evidence="4">Leaf</tissue>
    </source>
</reference>
<dbReference type="SMART" id="SM00220">
    <property type="entry name" value="S_TKc"/>
    <property type="match status" value="1"/>
</dbReference>
<dbReference type="PROSITE" id="PS00108">
    <property type="entry name" value="PROTEIN_KINASE_ST"/>
    <property type="match status" value="1"/>
</dbReference>
<comment type="caution">
    <text evidence="4">The sequence shown here is derived from an EMBL/GenBank/DDBJ whole genome shotgun (WGS) entry which is preliminary data.</text>
</comment>
<feature type="domain" description="Protein kinase" evidence="3">
    <location>
        <begin position="260"/>
        <end position="499"/>
    </location>
</feature>
<dbReference type="GO" id="GO:0005524">
    <property type="term" value="F:ATP binding"/>
    <property type="evidence" value="ECO:0007669"/>
    <property type="project" value="InterPro"/>
</dbReference>
<dbReference type="InterPro" id="IPR000719">
    <property type="entry name" value="Prot_kinase_dom"/>
</dbReference>
<evidence type="ECO:0000313" key="5">
    <source>
        <dbReference type="Proteomes" id="UP000796880"/>
    </source>
</evidence>
<dbReference type="GO" id="GO:0004672">
    <property type="term" value="F:protein kinase activity"/>
    <property type="evidence" value="ECO:0007669"/>
    <property type="project" value="InterPro"/>
</dbReference>
<dbReference type="Gene3D" id="1.10.510.10">
    <property type="entry name" value="Transferase(Phosphotransferase) domain 1"/>
    <property type="match status" value="1"/>
</dbReference>
<accession>A0A8K0GNE2</accession>
<dbReference type="InterPro" id="IPR043891">
    <property type="entry name" value="SPARK"/>
</dbReference>
<dbReference type="Pfam" id="PF19160">
    <property type="entry name" value="SPARK"/>
    <property type="match status" value="1"/>
</dbReference>
<dbReference type="Gene3D" id="3.30.200.20">
    <property type="entry name" value="Phosphorylase Kinase, domain 1"/>
    <property type="match status" value="1"/>
</dbReference>
<feature type="signal peptide" evidence="2">
    <location>
        <begin position="1"/>
        <end position="23"/>
    </location>
</feature>
<dbReference type="PROSITE" id="PS50011">
    <property type="entry name" value="PROTEIN_KINASE_DOM"/>
    <property type="match status" value="1"/>
</dbReference>
<dbReference type="SUPFAM" id="SSF56112">
    <property type="entry name" value="Protein kinase-like (PK-like)"/>
    <property type="match status" value="1"/>
</dbReference>
<dbReference type="PANTHER" id="PTHR48055">
    <property type="entry name" value="LEUCINE-RICH REPEAT RECEPTOR PROTEIN KINASE EMS1"/>
    <property type="match status" value="1"/>
</dbReference>
<evidence type="ECO:0000256" key="2">
    <source>
        <dbReference type="SAM" id="SignalP"/>
    </source>
</evidence>
<feature type="chain" id="PRO_5035444936" description="Protein kinase domain-containing protein" evidence="2">
    <location>
        <begin position="24"/>
        <end position="518"/>
    </location>
</feature>
<name>A0A8K0GNE2_9ROSA</name>
<proteinExistence type="predicted"/>
<evidence type="ECO:0000313" key="4">
    <source>
        <dbReference type="EMBL" id="KAF3431291.1"/>
    </source>
</evidence>
<dbReference type="PANTHER" id="PTHR48055:SF9">
    <property type="entry name" value="PROTEIN KINASE DOMAIN-CONTAINING PROTEIN"/>
    <property type="match status" value="1"/>
</dbReference>
<dbReference type="InterPro" id="IPR051564">
    <property type="entry name" value="LRR_receptor-like_kinase"/>
</dbReference>
<keyword evidence="1" id="KW-1133">Transmembrane helix</keyword>
<dbReference type="AlphaFoldDB" id="A0A8K0GNE2"/>
<dbReference type="FunFam" id="3.30.200.20:FF:000608">
    <property type="entry name" value="Serine/threonine kinase protein"/>
    <property type="match status" value="1"/>
</dbReference>
<protein>
    <recommendedName>
        <fullName evidence="3">Protein kinase domain-containing protein</fullName>
    </recommendedName>
</protein>
<dbReference type="Proteomes" id="UP000796880">
    <property type="component" value="Unassembled WGS sequence"/>
</dbReference>
<dbReference type="InterPro" id="IPR011009">
    <property type="entry name" value="Kinase-like_dom_sf"/>
</dbReference>
<evidence type="ECO:0000256" key="1">
    <source>
        <dbReference type="SAM" id="Phobius"/>
    </source>
</evidence>
<dbReference type="GO" id="GO:0016020">
    <property type="term" value="C:membrane"/>
    <property type="evidence" value="ECO:0007669"/>
    <property type="project" value="TreeGrafter"/>
</dbReference>
<keyword evidence="1" id="KW-0472">Membrane</keyword>
<dbReference type="OrthoDB" id="4062651at2759"/>
<dbReference type="EMBL" id="VOIH02000012">
    <property type="protein sequence ID" value="KAF3431291.1"/>
    <property type="molecule type" value="Genomic_DNA"/>
</dbReference>
<keyword evidence="1" id="KW-0812">Transmembrane</keyword>